<dbReference type="AlphaFoldDB" id="A0A1A9A560"/>
<evidence type="ECO:0000313" key="2">
    <source>
        <dbReference type="EMBL" id="SBT51316.1"/>
    </source>
</evidence>
<organism evidence="2 3">
    <name type="scientific">Micromonospora auratinigra</name>
    <dbReference type="NCBI Taxonomy" id="261654"/>
    <lineage>
        <taxon>Bacteria</taxon>
        <taxon>Bacillati</taxon>
        <taxon>Actinomycetota</taxon>
        <taxon>Actinomycetes</taxon>
        <taxon>Micromonosporales</taxon>
        <taxon>Micromonosporaceae</taxon>
        <taxon>Micromonospora</taxon>
    </lineage>
</organism>
<gene>
    <name evidence="2" type="ORF">GA0070611_5122</name>
</gene>
<sequence>MSRPARHGPPDMTEVIGQLSVSLDGYVAAPGQSRADPLGRGGLRLHEWLFAAERRRERPDRPAGERDVDAEVAAEMMAGVGAYVMGRRMFGGGEGGWDLDWTGWWGEDPPWHVPVFVLTHHPRASLPMKGGTEYHFVTEGVEVALERARAVAGDLKVSVAGGASAVRQCLAAGLLDTLWLHVVPIVLGGGTPLFDGPLDVTLEPVRVLPAPTVTHVRYRVRPGSPR</sequence>
<dbReference type="InterPro" id="IPR024072">
    <property type="entry name" value="DHFR-like_dom_sf"/>
</dbReference>
<dbReference type="SUPFAM" id="SSF53597">
    <property type="entry name" value="Dihydrofolate reductase-like"/>
    <property type="match status" value="1"/>
</dbReference>
<reference evidence="3" key="1">
    <citation type="submission" date="2016-06" db="EMBL/GenBank/DDBJ databases">
        <authorList>
            <person name="Varghese N."/>
            <person name="Submissions Spin"/>
        </authorList>
    </citation>
    <scope>NUCLEOTIDE SEQUENCE [LARGE SCALE GENOMIC DNA]</scope>
    <source>
        <strain evidence="3">DSM 44815</strain>
    </source>
</reference>
<dbReference type="InterPro" id="IPR002734">
    <property type="entry name" value="RibDG_C"/>
</dbReference>
<dbReference type="PATRIC" id="fig|261654.4.peg.5189"/>
<dbReference type="InterPro" id="IPR050765">
    <property type="entry name" value="Riboflavin_Biosynth_HTPR"/>
</dbReference>
<dbReference type="Gene3D" id="3.40.430.10">
    <property type="entry name" value="Dihydrofolate Reductase, subunit A"/>
    <property type="match status" value="1"/>
</dbReference>
<dbReference type="Pfam" id="PF01872">
    <property type="entry name" value="RibD_C"/>
    <property type="match status" value="1"/>
</dbReference>
<keyword evidence="3" id="KW-1185">Reference proteome</keyword>
<dbReference type="EMBL" id="LT594323">
    <property type="protein sequence ID" value="SBT51316.1"/>
    <property type="molecule type" value="Genomic_DNA"/>
</dbReference>
<evidence type="ECO:0000313" key="3">
    <source>
        <dbReference type="Proteomes" id="UP000199385"/>
    </source>
</evidence>
<dbReference type="PANTHER" id="PTHR38011:SF12">
    <property type="entry name" value="BIFUNCTIONAL DEAMINASE-REDUCTASE DOMAIN PROTEIN"/>
    <property type="match status" value="1"/>
</dbReference>
<evidence type="ECO:0000259" key="1">
    <source>
        <dbReference type="Pfam" id="PF01872"/>
    </source>
</evidence>
<dbReference type="PANTHER" id="PTHR38011">
    <property type="entry name" value="DIHYDROFOLATE REDUCTASE FAMILY PROTEIN (AFU_ORTHOLOGUE AFUA_8G06820)"/>
    <property type="match status" value="1"/>
</dbReference>
<dbReference type="Proteomes" id="UP000199385">
    <property type="component" value="Chromosome I"/>
</dbReference>
<proteinExistence type="predicted"/>
<accession>A0A1A9A560</accession>
<name>A0A1A9A560_9ACTN</name>
<protein>
    <submittedName>
        <fullName evidence="2">Dihydrofolate reductase</fullName>
    </submittedName>
</protein>
<dbReference type="STRING" id="261654.GA0070611_5122"/>
<dbReference type="GO" id="GO:0009231">
    <property type="term" value="P:riboflavin biosynthetic process"/>
    <property type="evidence" value="ECO:0007669"/>
    <property type="project" value="InterPro"/>
</dbReference>
<dbReference type="GO" id="GO:0008703">
    <property type="term" value="F:5-amino-6-(5-phosphoribosylamino)uracil reductase activity"/>
    <property type="evidence" value="ECO:0007669"/>
    <property type="project" value="InterPro"/>
</dbReference>
<feature type="domain" description="Bacterial bifunctional deaminase-reductase C-terminal" evidence="1">
    <location>
        <begin position="15"/>
        <end position="207"/>
    </location>
</feature>